<dbReference type="EMBL" id="OZ035839">
    <property type="protein sequence ID" value="CAL1585148.1"/>
    <property type="molecule type" value="Genomic_DNA"/>
</dbReference>
<feature type="region of interest" description="Disordered" evidence="1">
    <location>
        <begin position="1608"/>
        <end position="1660"/>
    </location>
</feature>
<feature type="region of interest" description="Disordered" evidence="1">
    <location>
        <begin position="975"/>
        <end position="1092"/>
    </location>
</feature>
<reference evidence="2 3" key="1">
    <citation type="submission" date="2024-04" db="EMBL/GenBank/DDBJ databases">
        <authorList>
            <person name="Waldvogel A.-M."/>
            <person name="Schoenle A."/>
        </authorList>
    </citation>
    <scope>NUCLEOTIDE SEQUENCE [LARGE SCALE GENOMIC DNA]</scope>
</reference>
<feature type="compositionally biased region" description="Low complexity" evidence="1">
    <location>
        <begin position="178"/>
        <end position="207"/>
    </location>
</feature>
<feature type="compositionally biased region" description="Pro residues" evidence="1">
    <location>
        <begin position="1614"/>
        <end position="1624"/>
    </location>
</feature>
<organism evidence="2 3">
    <name type="scientific">Knipowitschia caucasica</name>
    <name type="common">Caucasian dwarf goby</name>
    <name type="synonym">Pomatoschistus caucasicus</name>
    <dbReference type="NCBI Taxonomy" id="637954"/>
    <lineage>
        <taxon>Eukaryota</taxon>
        <taxon>Metazoa</taxon>
        <taxon>Chordata</taxon>
        <taxon>Craniata</taxon>
        <taxon>Vertebrata</taxon>
        <taxon>Euteleostomi</taxon>
        <taxon>Actinopterygii</taxon>
        <taxon>Neopterygii</taxon>
        <taxon>Teleostei</taxon>
        <taxon>Neoteleostei</taxon>
        <taxon>Acanthomorphata</taxon>
        <taxon>Gobiaria</taxon>
        <taxon>Gobiiformes</taxon>
        <taxon>Gobioidei</taxon>
        <taxon>Gobiidae</taxon>
        <taxon>Gobiinae</taxon>
        <taxon>Knipowitschia</taxon>
    </lineage>
</organism>
<sequence>MTLHTHSRSPAQRLLLASSPSSSSSLPSPQSVYLSQSTSPSTHSRRDSSSLPPLILSVPALLPSSSSALLPGPSLLVTLSRAVLSSSPQLSYLPVTLSSTPYSLIPLSSPSIAYSQVSSSTRPLHLTSSHSSSSPTSTCLPRRHSLNNYRGNRALTSPHSFLSASPPAPAMTKPSIRLPSYSHPSPPSLSDTHLTSTSNLPSPLSTPLARLTPSSSLYLSLNLPPSLRPGPSFPRSFFSPPILPVAHSPRLSSSLPRLLRLSPRTFLPFAAHPFPLSFSSLTSFQPSFCSPLEFSHPHQTSRHVYSPSSRPQYLFCLLSYLPLSCPISPPLLRSPPHHYFSPFVSSLLSSGLPLIYFSNPRRHFLLSSSPPPLAANPSHLSRPSRSSPALPGSQYSLTPHILVQLSHLSPSHSCPPDRNSHLLSLLRSSPVSPSASLLLPFDSHPHPSRSLSLSPRRLPTPPLFSLDAPLLPSSGLPSLHPLSTPPQAVSPRLASSPSTLSHLLSPPLTLHHFSPRRPPLLTLLLRFSSSSSHYSLPSILPSLIHTLDLSSSSHPILLKPSSHFSSHHSSLSTVSAPLSVCHSHFVRSFSSPSGSVLVALSPLPSPSFSQPPPPLKLLHLLSPTSSRSSSLLPSPLRTSTSPSELTSPRILPLIPLTHHSRRRSPPPHRHPVYVPLSSLKSRRLVARLPPPIDALSLCYPLRHLFLHNPPPPPSLSPHPSNSHPLPVIPLYSQHSDTPQFSPKQLATLHSPSGSVYALSLPLNAFISSSPLPHSLLLPSCFAFLLSLPLPPSPGISRLLNSSPWHPPQHNIPLRLRRLHHPSSSTKVSFSSLTQPSSRPSIPLCNSPPLLPTLLIPSNPPDSSHLLICPSSISTQTRLSNSHVTWAHHPRRAQHILSRLPPSQSSCVLSFRPLPVFASLDPSARLIPLQSPLPSSHPPFLLLASESPQPFAPYICTISVSVLLPPSERTQDIRPSTVHFNESPAPSPRPLTLHPRVPSPHSLSPSSSRHAPSSLAARSPLLTLRTSTPNSSPRLSSSSHPASGDTSTRLTSPPIPPRLSLHRPCPPRSPPNKKPDWHCSPHPIASSSGLSRTRPPLLASSLIPRLILVSSVLSPSSATPRLSFMDVNPPSSSPNRRLSPPISCPFSPSPISRFQLLLVPPMSSPLIPDVHPIASSPPSLSAYAILPQPTDSSRTYIEPNSLDFTTSSPSTRSLGLPQSPLTIIVAPSSLRPPPRSVLLPPFATEPCSRSPSLASSLSLRPPHISINVHSPHKVFALNLFRLNSLTSHPGSLFSSTFTHSTTTYTNKSAPTVLNPSRNSIPSPLSVHPHVTLISSLVTLAQPHPNSRILLPHSPSIGLSPHFKSTITRQSSTSPRYRLLSRLLVAPSLLTLVLQPAPSHPIATRCRPHVSRPSTLAISTLHQLTPPLISLPLQSFLSSPPPTSLKIPPLSTIHTVLPSVLPIYLPLRTQHPSLPALPSRTHLFPLTHRCRTLPPILLILCVLSFSLPPALPFVSPSLEYRPTVHLPSPPHNTSTSGAHPAHPPSAVPSYFLSLSTRPSSRYHPFLSQSSAPQPPPLHLATGLIHPPSPHPPPTSVLLSQPLKIVSVRRSSNSLIPSPPPLPPPPIRQSSPGRLAWDRPPPVASHSFSDPTSSLLPSPRSCHPGIAQHSHHIAILNVARARSSPTQHPSPSHTSHLPILFSVSQHSSHNSLLRSVTYSSLPPCRPLPSNHRLRPSPTPLPPSPITLLLHDIQNLRLSYRPSLLPLLTPPLTVHRHLSIPSSTSLSTSDHSLKPNSTPLPPPSDQMLVRHQGSRELLDTPNSR</sequence>
<feature type="region of interest" description="Disordered" evidence="1">
    <location>
        <begin position="1778"/>
        <end position="1820"/>
    </location>
</feature>
<feature type="region of interest" description="Disordered" evidence="1">
    <location>
        <begin position="1717"/>
        <end position="1736"/>
    </location>
</feature>
<gene>
    <name evidence="2" type="ORF">KC01_LOCUS15392</name>
</gene>
<feature type="compositionally biased region" description="Basic residues" evidence="1">
    <location>
        <begin position="658"/>
        <end position="670"/>
    </location>
</feature>
<keyword evidence="3" id="KW-1185">Reference proteome</keyword>
<dbReference type="Proteomes" id="UP001497482">
    <property type="component" value="Chromosome 17"/>
</dbReference>
<proteinExistence type="predicted"/>
<feature type="region of interest" description="Disordered" evidence="1">
    <location>
        <begin position="626"/>
        <end position="670"/>
    </location>
</feature>
<feature type="region of interest" description="Disordered" evidence="1">
    <location>
        <begin position="1560"/>
        <end position="1595"/>
    </location>
</feature>
<feature type="compositionally biased region" description="Polar residues" evidence="1">
    <location>
        <begin position="146"/>
        <end position="163"/>
    </location>
</feature>
<feature type="compositionally biased region" description="Low complexity" evidence="1">
    <location>
        <begin position="8"/>
        <end position="42"/>
    </location>
</feature>
<feature type="compositionally biased region" description="Low complexity" evidence="1">
    <location>
        <begin position="626"/>
        <end position="649"/>
    </location>
</feature>
<evidence type="ECO:0000313" key="2">
    <source>
        <dbReference type="EMBL" id="CAL1585148.1"/>
    </source>
</evidence>
<feature type="compositionally biased region" description="Polar residues" evidence="1">
    <location>
        <begin position="1643"/>
        <end position="1653"/>
    </location>
</feature>
<evidence type="ECO:0000313" key="3">
    <source>
        <dbReference type="Proteomes" id="UP001497482"/>
    </source>
</evidence>
<name>A0AAV2K5D3_KNICA</name>
<feature type="compositionally biased region" description="Low complexity" evidence="1">
    <location>
        <begin position="992"/>
        <end position="1042"/>
    </location>
</feature>
<feature type="region of interest" description="Disordered" evidence="1">
    <location>
        <begin position="1"/>
        <end position="50"/>
    </location>
</feature>
<feature type="region of interest" description="Disordered" evidence="1">
    <location>
        <begin position="123"/>
        <end position="207"/>
    </location>
</feature>
<protein>
    <submittedName>
        <fullName evidence="2">Uncharacterized protein</fullName>
    </submittedName>
</protein>
<evidence type="ECO:0000256" key="1">
    <source>
        <dbReference type="SAM" id="MobiDB-lite"/>
    </source>
</evidence>
<accession>A0AAV2K5D3</accession>
<feature type="compositionally biased region" description="Low complexity" evidence="1">
    <location>
        <begin position="123"/>
        <end position="140"/>
    </location>
</feature>